<dbReference type="GO" id="GO:0005829">
    <property type="term" value="C:cytosol"/>
    <property type="evidence" value="ECO:0007669"/>
    <property type="project" value="TreeGrafter"/>
</dbReference>
<keyword evidence="7" id="KW-1185">Reference proteome</keyword>
<comment type="similarity">
    <text evidence="1 4">Belongs to the carbohydrate kinase PfkB family.</text>
</comment>
<dbReference type="PANTHER" id="PTHR10584">
    <property type="entry name" value="SUGAR KINASE"/>
    <property type="match status" value="1"/>
</dbReference>
<evidence type="ECO:0000256" key="1">
    <source>
        <dbReference type="ARBA" id="ARBA00010688"/>
    </source>
</evidence>
<sequence>MNVQGTSSARKKVLVLGSAILDVILGVPQLPTSGQDMFAEQKESIVGGCAYNVSNILKHLQVPYDLMVPVGEGANANQIRSQLELDGHDIVLDIDTGDNGWCLSIVETDGERTFITVPGIEHSWKEEWFDHIDMRDYDYIYISGYSFEGPSADVMLNGLKKKAAHAKIIFDPSPRASYLDKDKLETLYSLNTIIHCNRSELHALTDEVHLERAASSLHERTGEPVVVTLGGEGSFYINNKVLGTRSEPPVIPVDTIGAGDAHTGGFIAGLLEGKSLEDACTLGNQMANRVVQVQGGKLPS</sequence>
<dbReference type="InterPro" id="IPR002139">
    <property type="entry name" value="Ribo/fructo_kinase"/>
</dbReference>
<dbReference type="SUPFAM" id="SSF53613">
    <property type="entry name" value="Ribokinase-like"/>
    <property type="match status" value="1"/>
</dbReference>
<keyword evidence="2 4" id="KW-0808">Transferase</keyword>
<evidence type="ECO:0000259" key="5">
    <source>
        <dbReference type="Pfam" id="PF00294"/>
    </source>
</evidence>
<dbReference type="AlphaFoldDB" id="A0A4R6U3W3"/>
<dbReference type="Pfam" id="PF00294">
    <property type="entry name" value="PfkB"/>
    <property type="match status" value="1"/>
</dbReference>
<dbReference type="PRINTS" id="PR00990">
    <property type="entry name" value="RIBOKINASE"/>
</dbReference>
<evidence type="ECO:0000256" key="2">
    <source>
        <dbReference type="ARBA" id="ARBA00022679"/>
    </source>
</evidence>
<dbReference type="Gene3D" id="3.40.1190.20">
    <property type="match status" value="1"/>
</dbReference>
<accession>A0A4R6U3W3</accession>
<dbReference type="InterPro" id="IPR002173">
    <property type="entry name" value="Carboh/pur_kinase_PfkB_CS"/>
</dbReference>
<keyword evidence="3 4" id="KW-0418">Kinase</keyword>
<dbReference type="PROSITE" id="PS00584">
    <property type="entry name" value="PFKB_KINASES_2"/>
    <property type="match status" value="1"/>
</dbReference>
<organism evidence="6 7">
    <name type="scientific">Aureibacillus halotolerans</name>
    <dbReference type="NCBI Taxonomy" id="1508390"/>
    <lineage>
        <taxon>Bacteria</taxon>
        <taxon>Bacillati</taxon>
        <taxon>Bacillota</taxon>
        <taxon>Bacilli</taxon>
        <taxon>Bacillales</taxon>
        <taxon>Bacillaceae</taxon>
        <taxon>Aureibacillus</taxon>
    </lineage>
</organism>
<evidence type="ECO:0000313" key="6">
    <source>
        <dbReference type="EMBL" id="TDQ41110.1"/>
    </source>
</evidence>
<feature type="domain" description="Carbohydrate kinase PfkB" evidence="5">
    <location>
        <begin position="11"/>
        <end position="297"/>
    </location>
</feature>
<dbReference type="RefSeq" id="WP_133579713.1">
    <property type="nucleotide sequence ID" value="NZ_SNYJ01000004.1"/>
</dbReference>
<dbReference type="GO" id="GO:0006796">
    <property type="term" value="P:phosphate-containing compound metabolic process"/>
    <property type="evidence" value="ECO:0007669"/>
    <property type="project" value="UniProtKB-ARBA"/>
</dbReference>
<proteinExistence type="inferred from homology"/>
<dbReference type="EMBL" id="SNYJ01000004">
    <property type="protein sequence ID" value="TDQ41110.1"/>
    <property type="molecule type" value="Genomic_DNA"/>
</dbReference>
<evidence type="ECO:0000256" key="3">
    <source>
        <dbReference type="ARBA" id="ARBA00022777"/>
    </source>
</evidence>
<dbReference type="InterPro" id="IPR029056">
    <property type="entry name" value="Ribokinase-like"/>
</dbReference>
<dbReference type="GO" id="GO:0016301">
    <property type="term" value="F:kinase activity"/>
    <property type="evidence" value="ECO:0007669"/>
    <property type="project" value="UniProtKB-KW"/>
</dbReference>
<dbReference type="OrthoDB" id="9775849at2"/>
<name>A0A4R6U3W3_9BACI</name>
<dbReference type="PANTHER" id="PTHR10584:SF166">
    <property type="entry name" value="RIBOKINASE"/>
    <property type="match status" value="1"/>
</dbReference>
<dbReference type="InterPro" id="IPR011611">
    <property type="entry name" value="PfkB_dom"/>
</dbReference>
<comment type="caution">
    <text evidence="6">The sequence shown here is derived from an EMBL/GenBank/DDBJ whole genome shotgun (WGS) entry which is preliminary data.</text>
</comment>
<gene>
    <name evidence="6" type="ORF">EV213_104108</name>
</gene>
<evidence type="ECO:0000256" key="4">
    <source>
        <dbReference type="RuleBase" id="RU003704"/>
    </source>
</evidence>
<reference evidence="6 7" key="1">
    <citation type="submission" date="2019-03" db="EMBL/GenBank/DDBJ databases">
        <title>Genomic Encyclopedia of Type Strains, Phase IV (KMG-IV): sequencing the most valuable type-strain genomes for metagenomic binning, comparative biology and taxonomic classification.</title>
        <authorList>
            <person name="Goeker M."/>
        </authorList>
    </citation>
    <scope>NUCLEOTIDE SEQUENCE [LARGE SCALE GENOMIC DNA]</scope>
    <source>
        <strain evidence="6 7">DSM 28697</strain>
    </source>
</reference>
<protein>
    <submittedName>
        <fullName evidence="6">Sugar/nucleoside kinase (Ribokinase family)</fullName>
    </submittedName>
</protein>
<evidence type="ECO:0000313" key="7">
    <source>
        <dbReference type="Proteomes" id="UP000295632"/>
    </source>
</evidence>
<dbReference type="Proteomes" id="UP000295632">
    <property type="component" value="Unassembled WGS sequence"/>
</dbReference>